<sequence length="254" mass="29182">MLTIGQLADYVGVTRRAIRHYHALGLLPEPERTASGYRSYHAQHVVELHRIKVLTDAGVPLSRVRGLVDAEQEAFREAAAQIDAELRGRIAELEATRESLDRLAVRGEPFLPPQVTRMQQQMRALGVSERTLQMERDAWLLIQVLFPDLVGYWLDTQQAMLNDPVYRDLYLRTDQAFDYPADDPRLEEIAQATVEWMMTHRPPAQGEWTDDALAQQLVAGYRRGYSPGWRRLMERMAELVQASDDRACRDPDDR</sequence>
<dbReference type="AlphaFoldDB" id="A0A2N9JFE0"/>
<dbReference type="SMART" id="SM00422">
    <property type="entry name" value="HTH_MERR"/>
    <property type="match status" value="1"/>
</dbReference>
<dbReference type="OrthoDB" id="4569196at2"/>
<proteinExistence type="predicted"/>
<dbReference type="KEGG" id="mgg:MPLG2_1244"/>
<name>A0A2N9JFE0_9ACTN</name>
<evidence type="ECO:0000256" key="1">
    <source>
        <dbReference type="ARBA" id="ARBA00023125"/>
    </source>
</evidence>
<protein>
    <submittedName>
        <fullName evidence="3">Transcriptional regulator, MerR family</fullName>
    </submittedName>
</protein>
<gene>
    <name evidence="3" type="ORF">MPLG2_1244</name>
</gene>
<dbReference type="EMBL" id="LT985188">
    <property type="protein sequence ID" value="SPD86280.1"/>
    <property type="molecule type" value="Genomic_DNA"/>
</dbReference>
<dbReference type="PROSITE" id="PS50937">
    <property type="entry name" value="HTH_MERR_2"/>
    <property type="match status" value="1"/>
</dbReference>
<keyword evidence="1" id="KW-0238">DNA-binding</keyword>
<dbReference type="Proteomes" id="UP000238164">
    <property type="component" value="Chromosome 1"/>
</dbReference>
<evidence type="ECO:0000313" key="4">
    <source>
        <dbReference type="Proteomes" id="UP000238164"/>
    </source>
</evidence>
<dbReference type="InterPro" id="IPR047057">
    <property type="entry name" value="MerR_fam"/>
</dbReference>
<dbReference type="GO" id="GO:0003700">
    <property type="term" value="F:DNA-binding transcription factor activity"/>
    <property type="evidence" value="ECO:0007669"/>
    <property type="project" value="InterPro"/>
</dbReference>
<dbReference type="SUPFAM" id="SSF46955">
    <property type="entry name" value="Putative DNA-binding domain"/>
    <property type="match status" value="1"/>
</dbReference>
<dbReference type="PANTHER" id="PTHR30204:SF93">
    <property type="entry name" value="HTH MERR-TYPE DOMAIN-CONTAINING PROTEIN"/>
    <property type="match status" value="1"/>
</dbReference>
<dbReference type="GO" id="GO:0003677">
    <property type="term" value="F:DNA binding"/>
    <property type="evidence" value="ECO:0007669"/>
    <property type="project" value="UniProtKB-KW"/>
</dbReference>
<dbReference type="CDD" id="cd00592">
    <property type="entry name" value="HTH_MerR-like"/>
    <property type="match status" value="1"/>
</dbReference>
<accession>A0A2N9JFE0</accession>
<evidence type="ECO:0000313" key="3">
    <source>
        <dbReference type="EMBL" id="SPD86280.1"/>
    </source>
</evidence>
<dbReference type="PANTHER" id="PTHR30204">
    <property type="entry name" value="REDOX-CYCLING DRUG-SENSING TRANSCRIPTIONAL ACTIVATOR SOXR"/>
    <property type="match status" value="1"/>
</dbReference>
<dbReference type="InterPro" id="IPR000551">
    <property type="entry name" value="MerR-type_HTH_dom"/>
</dbReference>
<dbReference type="RefSeq" id="WP_158680905.1">
    <property type="nucleotide sequence ID" value="NZ_BAAAGO010000018.1"/>
</dbReference>
<reference evidence="3 4" key="1">
    <citation type="submission" date="2018-02" db="EMBL/GenBank/DDBJ databases">
        <authorList>
            <person name="Cohen D.B."/>
            <person name="Kent A.D."/>
        </authorList>
    </citation>
    <scope>NUCLEOTIDE SEQUENCE [LARGE SCALE GENOMIC DNA]</scope>
    <source>
        <strain evidence="3">1</strain>
    </source>
</reference>
<organism evidence="3 4">
    <name type="scientific">Micropruina glycogenica</name>
    <dbReference type="NCBI Taxonomy" id="75385"/>
    <lineage>
        <taxon>Bacteria</taxon>
        <taxon>Bacillati</taxon>
        <taxon>Actinomycetota</taxon>
        <taxon>Actinomycetes</taxon>
        <taxon>Propionibacteriales</taxon>
        <taxon>Nocardioidaceae</taxon>
        <taxon>Micropruina</taxon>
    </lineage>
</organism>
<dbReference type="Pfam" id="PF13411">
    <property type="entry name" value="MerR_1"/>
    <property type="match status" value="1"/>
</dbReference>
<dbReference type="InterPro" id="IPR009061">
    <property type="entry name" value="DNA-bd_dom_put_sf"/>
</dbReference>
<evidence type="ECO:0000259" key="2">
    <source>
        <dbReference type="PROSITE" id="PS50937"/>
    </source>
</evidence>
<keyword evidence="4" id="KW-1185">Reference proteome</keyword>
<dbReference type="Gene3D" id="1.10.1660.10">
    <property type="match status" value="1"/>
</dbReference>
<feature type="domain" description="HTH merR-type" evidence="2">
    <location>
        <begin position="1"/>
        <end position="70"/>
    </location>
</feature>